<name>A0A445I128_GLYSO</name>
<dbReference type="InterPro" id="IPR011004">
    <property type="entry name" value="Trimer_LpxA-like_sf"/>
</dbReference>
<protein>
    <submittedName>
        <fullName evidence="2">Uncharacterized protein</fullName>
    </submittedName>
</protein>
<gene>
    <name evidence="2" type="ORF">D0Y65_029799</name>
</gene>
<keyword evidence="1" id="KW-0472">Membrane</keyword>
<accession>A0A445I128</accession>
<dbReference type="AlphaFoldDB" id="A0A445I128"/>
<evidence type="ECO:0000256" key="1">
    <source>
        <dbReference type="SAM" id="Phobius"/>
    </source>
</evidence>
<reference evidence="2 3" key="1">
    <citation type="submission" date="2018-09" db="EMBL/GenBank/DDBJ databases">
        <title>A high-quality reference genome of wild soybean provides a powerful tool to mine soybean genomes.</title>
        <authorList>
            <person name="Xie M."/>
            <person name="Chung C.Y.L."/>
            <person name="Li M.-W."/>
            <person name="Wong F.-L."/>
            <person name="Chan T.-F."/>
            <person name="Lam H.-M."/>
        </authorList>
    </citation>
    <scope>NUCLEOTIDE SEQUENCE [LARGE SCALE GENOMIC DNA]</scope>
    <source>
        <strain evidence="3">cv. W05</strain>
        <tissue evidence="2">Hypocotyl of etiolated seedlings</tissue>
    </source>
</reference>
<proteinExistence type="predicted"/>
<dbReference type="SUPFAM" id="SSF51161">
    <property type="entry name" value="Trimeric LpxA-like enzymes"/>
    <property type="match status" value="1"/>
</dbReference>
<sequence>MLVPPAYLSITTYLNFILSASKWIDGFPWLNYLIFMTFVPLVGFFALLLLAFAFHYLEALSRGQTMPLPLKSPSTRWIFVKWLALYKAQGISSTVLAVHLRGTVFLNYWFEILGARIGSSVLLDTVDITDPSLVSIGDEVVIAEGVLVQIHEVKNGILSFHPIRIGKCSSIGPYVVIQKGSVIEEGAEVQALQKVGQDQHVFKPAMLTKNENYLLSAKLNVISSTTLWESILLAFSAPLLQSLPTYYIFGSPSNLHHPSTSPLFAYMVPSIGYRLQSLHMLPCFLKSRQIPSPLPFHLPAPTCFMVSYSSFSPLLLLVSSKLVKTKANLNPALMPNDNFLPP</sequence>
<organism evidence="2 3">
    <name type="scientific">Glycine soja</name>
    <name type="common">Wild soybean</name>
    <dbReference type="NCBI Taxonomy" id="3848"/>
    <lineage>
        <taxon>Eukaryota</taxon>
        <taxon>Viridiplantae</taxon>
        <taxon>Streptophyta</taxon>
        <taxon>Embryophyta</taxon>
        <taxon>Tracheophyta</taxon>
        <taxon>Spermatophyta</taxon>
        <taxon>Magnoliopsida</taxon>
        <taxon>eudicotyledons</taxon>
        <taxon>Gunneridae</taxon>
        <taxon>Pentapetalae</taxon>
        <taxon>rosids</taxon>
        <taxon>fabids</taxon>
        <taxon>Fabales</taxon>
        <taxon>Fabaceae</taxon>
        <taxon>Papilionoideae</taxon>
        <taxon>50 kb inversion clade</taxon>
        <taxon>NPAAA clade</taxon>
        <taxon>indigoferoid/millettioid clade</taxon>
        <taxon>Phaseoleae</taxon>
        <taxon>Glycine</taxon>
        <taxon>Glycine subgen. Soja</taxon>
    </lineage>
</organism>
<dbReference type="PANTHER" id="PTHR22754:SF41">
    <property type="entry name" value="AMP-BINDING ENZYME"/>
    <property type="match status" value="1"/>
</dbReference>
<dbReference type="EMBL" id="QZWG01000011">
    <property type="protein sequence ID" value="RZB79719.1"/>
    <property type="molecule type" value="Genomic_DNA"/>
</dbReference>
<keyword evidence="3" id="KW-1185">Reference proteome</keyword>
<keyword evidence="1" id="KW-1133">Transmembrane helix</keyword>
<comment type="caution">
    <text evidence="2">The sequence shown here is derived from an EMBL/GenBank/DDBJ whole genome shotgun (WGS) entry which is preliminary data.</text>
</comment>
<keyword evidence="1" id="KW-0812">Transmembrane</keyword>
<evidence type="ECO:0000313" key="2">
    <source>
        <dbReference type="EMBL" id="RZB79719.1"/>
    </source>
</evidence>
<dbReference type="PANTHER" id="PTHR22754">
    <property type="entry name" value="DISCO-INTERACTING PROTEIN 2 DIP2 -RELATED"/>
    <property type="match status" value="1"/>
</dbReference>
<dbReference type="Gene3D" id="2.160.10.10">
    <property type="entry name" value="Hexapeptide repeat proteins"/>
    <property type="match status" value="1"/>
</dbReference>
<evidence type="ECO:0000313" key="3">
    <source>
        <dbReference type="Proteomes" id="UP000289340"/>
    </source>
</evidence>
<dbReference type="Proteomes" id="UP000289340">
    <property type="component" value="Chromosome 11"/>
</dbReference>
<feature type="transmembrane region" description="Helical" evidence="1">
    <location>
        <begin position="32"/>
        <end position="57"/>
    </location>
</feature>